<evidence type="ECO:0000259" key="6">
    <source>
        <dbReference type="Pfam" id="PF08543"/>
    </source>
</evidence>
<reference evidence="8" key="2">
    <citation type="submission" date="2012-04" db="EMBL/GenBank/DDBJ databases">
        <title>Complete genome sequence of Providencia stuartii clinical isolate MRSN 2154.</title>
        <authorList>
            <person name="Clifford R.J."/>
            <person name="Hang J."/>
            <person name="Riley M.C."/>
            <person name="Onmus-Leone F."/>
            <person name="Kuschner R.A."/>
            <person name="Lesho E.P."/>
            <person name="Waterman P.E."/>
        </authorList>
    </citation>
    <scope>NUCLEOTIDE SEQUENCE [LARGE SCALE GENOMIC DNA]</scope>
    <source>
        <strain evidence="8">MRSN 2154</strain>
    </source>
</reference>
<dbReference type="Pfam" id="PF08543">
    <property type="entry name" value="Phos_pyr_kin"/>
    <property type="match status" value="1"/>
</dbReference>
<dbReference type="GO" id="GO:0008478">
    <property type="term" value="F:pyridoxal kinase activity"/>
    <property type="evidence" value="ECO:0007669"/>
    <property type="project" value="UniProtKB-EC"/>
</dbReference>
<feature type="domain" description="Pyridoxamine kinase/Phosphomethylpyrimidine kinase" evidence="6">
    <location>
        <begin position="94"/>
        <end position="276"/>
    </location>
</feature>
<keyword evidence="5" id="KW-0067">ATP-binding</keyword>
<accession>A0A140STA9</accession>
<dbReference type="PATRIC" id="fig|1157951.4.peg.4090"/>
<dbReference type="InterPro" id="IPR004625">
    <property type="entry name" value="PyrdxlKinase"/>
</dbReference>
<keyword evidence="4 7" id="KW-0418">Kinase</keyword>
<evidence type="ECO:0000256" key="1">
    <source>
        <dbReference type="ARBA" id="ARBA00012104"/>
    </source>
</evidence>
<dbReference type="GeneID" id="93519418"/>
<keyword evidence="2 7" id="KW-0808">Transferase</keyword>
<evidence type="ECO:0000313" key="8">
    <source>
        <dbReference type="Proteomes" id="UP000005012"/>
    </source>
</evidence>
<proteinExistence type="predicted"/>
<evidence type="ECO:0000256" key="4">
    <source>
        <dbReference type="ARBA" id="ARBA00022777"/>
    </source>
</evidence>
<dbReference type="KEGG" id="psi:S70_20345"/>
<protein>
    <recommendedName>
        <fullName evidence="1">pyridoxal kinase</fullName>
        <ecNumber evidence="1">2.7.1.35</ecNumber>
    </recommendedName>
</protein>
<keyword evidence="3" id="KW-0547">Nucleotide-binding</keyword>
<dbReference type="GO" id="GO:0008902">
    <property type="term" value="F:hydroxymethylpyrimidine kinase activity"/>
    <property type="evidence" value="ECO:0007669"/>
    <property type="project" value="TreeGrafter"/>
</dbReference>
<dbReference type="HOGENOM" id="CLU_046496_3_1_6"/>
<dbReference type="GO" id="GO:0009443">
    <property type="term" value="P:pyridoxal 5'-phosphate salvage"/>
    <property type="evidence" value="ECO:0007669"/>
    <property type="project" value="InterPro"/>
</dbReference>
<sequence length="282" mass="30450">MDTFNLTSNSFQNDANATPLPYDVISIQSQVIYGSVGNSIAVPALMKQGLRVAAVPTVILSNTPHYVTCHGGELPGEWFRGYLSGLVERDCLGSVRAILTGYLGSRDKAHDLAQWLSSVRQSYPSIPVIVDPVMGDEDSGFYIPPEIADVYRDEVLPLATGIIPNKFELATLSGQQIKTLDDATQAARSLLKGHTQWVIITSAFQPDDESIEVVCVTKQDVAVIRHKRYPVTPKGTGDLFGAELTAQLLAGLSVPDAAKMACLRIEQGIIHMAATGRSELVL</sequence>
<reference evidence="7 8" key="1">
    <citation type="journal article" date="2012" name="J. Bacteriol.">
        <title>Complete Genome Sequence of Providencia stuartii Clinical Isolate MRSN 2154.</title>
        <authorList>
            <person name="Clifford R.J."/>
            <person name="Hang J."/>
            <person name="Riley M.C."/>
            <person name="Onmus-Leone F."/>
            <person name="Kuschner R.A."/>
            <person name="Lesho E.P."/>
            <person name="Waterman P.E."/>
        </authorList>
    </citation>
    <scope>NUCLEOTIDE SEQUENCE [LARGE SCALE GENOMIC DNA]</scope>
    <source>
        <strain evidence="7 8">MRSN 2154</strain>
    </source>
</reference>
<dbReference type="SUPFAM" id="SSF53613">
    <property type="entry name" value="Ribokinase-like"/>
    <property type="match status" value="1"/>
</dbReference>
<dbReference type="NCBIfam" id="NF006034">
    <property type="entry name" value="PRK08176.1"/>
    <property type="match status" value="1"/>
</dbReference>
<dbReference type="GO" id="GO:0005524">
    <property type="term" value="F:ATP binding"/>
    <property type="evidence" value="ECO:0007669"/>
    <property type="project" value="UniProtKB-KW"/>
</dbReference>
<dbReference type="InterPro" id="IPR029056">
    <property type="entry name" value="Ribokinase-like"/>
</dbReference>
<dbReference type="Proteomes" id="UP000005012">
    <property type="component" value="Chromosome"/>
</dbReference>
<evidence type="ECO:0000256" key="3">
    <source>
        <dbReference type="ARBA" id="ARBA00022741"/>
    </source>
</evidence>
<evidence type="ECO:0000256" key="5">
    <source>
        <dbReference type="ARBA" id="ARBA00022840"/>
    </source>
</evidence>
<gene>
    <name evidence="7" type="primary">pdxK</name>
    <name evidence="7" type="ordered locus">S70_20345</name>
</gene>
<organism evidence="7 8">
    <name type="scientific">Providencia stuartii (strain MRSN 2154)</name>
    <dbReference type="NCBI Taxonomy" id="1157951"/>
    <lineage>
        <taxon>Bacteria</taxon>
        <taxon>Pseudomonadati</taxon>
        <taxon>Pseudomonadota</taxon>
        <taxon>Gammaproteobacteria</taxon>
        <taxon>Enterobacterales</taxon>
        <taxon>Morganellaceae</taxon>
        <taxon>Providencia</taxon>
    </lineage>
</organism>
<dbReference type="PANTHER" id="PTHR10534">
    <property type="entry name" value="PYRIDOXAL KINASE"/>
    <property type="match status" value="1"/>
</dbReference>
<dbReference type="PANTHER" id="PTHR10534:SF15">
    <property type="entry name" value="PYRIDOXINE_PYRIDOXAL_PYRIDOXAMINE KINASE"/>
    <property type="match status" value="1"/>
</dbReference>
<evidence type="ECO:0000256" key="2">
    <source>
        <dbReference type="ARBA" id="ARBA00022679"/>
    </source>
</evidence>
<name>A0A140STA9_PROSM</name>
<dbReference type="InterPro" id="IPR013749">
    <property type="entry name" value="PM/HMP-P_kinase-1"/>
</dbReference>
<dbReference type="OrthoDB" id="9800808at2"/>
<dbReference type="AlphaFoldDB" id="A0A140STA9"/>
<dbReference type="RefSeq" id="WP_004919494.1">
    <property type="nucleotide sequence ID" value="NC_017731.1"/>
</dbReference>
<dbReference type="EMBL" id="CP003488">
    <property type="protein sequence ID" value="AFH95853.1"/>
    <property type="molecule type" value="Genomic_DNA"/>
</dbReference>
<dbReference type="Gene3D" id="3.40.1190.20">
    <property type="match status" value="1"/>
</dbReference>
<evidence type="ECO:0000313" key="7">
    <source>
        <dbReference type="EMBL" id="AFH95853.1"/>
    </source>
</evidence>
<dbReference type="NCBIfam" id="TIGR00687">
    <property type="entry name" value="pyridox_kin"/>
    <property type="match status" value="1"/>
</dbReference>
<dbReference type="CDD" id="cd01173">
    <property type="entry name" value="pyridoxal_pyridoxamine_kinase"/>
    <property type="match status" value="1"/>
</dbReference>
<dbReference type="EC" id="2.7.1.35" evidence="1"/>
<dbReference type="GO" id="GO:0005829">
    <property type="term" value="C:cytosol"/>
    <property type="evidence" value="ECO:0007669"/>
    <property type="project" value="TreeGrafter"/>
</dbReference>